<dbReference type="InterPro" id="IPR011032">
    <property type="entry name" value="GroES-like_sf"/>
</dbReference>
<keyword evidence="4" id="KW-0862">Zinc</keyword>
<gene>
    <name evidence="7" type="ORF">C8J25_105240</name>
</gene>
<comment type="cofactor">
    <cofactor evidence="1">
        <name>Zn(2+)</name>
        <dbReference type="ChEBI" id="CHEBI:29105"/>
    </cofactor>
</comment>
<accession>A0A2T5U4K5</accession>
<sequence length="366" mass="39946">MSEWRHVRSLGVERPGQAYFFGYDEAPPGDGQVRLDLLYTGFSAGTELTFVKNSNPYLHSRWDAGRGVFVPGEPSAHYPVPFLGYMECARVSDSRVDDFTNGDVVGTVFGHKTGHTADPFNDLLTKLPPELDPILGIYIGQMGPIAANGILHADVELLGPNVVNLGDGIRGRPALVIGAGIVGMLTALFAQAAGASEVVIADPSPFRRLRAECLGITAMTEDQAWAYAKARWLHGGDDRGADVVFQTRADAASLHAAMRALRPQGTVIDLAFYQGGADRLRLGEEFHHNGLNLRCAQINRVPRGLGFQWDRRRLANETVKLLLARGPEIRAQLITHVVPYDDAPKFIAKLVGERPEFLQIVFKVGD</sequence>
<evidence type="ECO:0000256" key="5">
    <source>
        <dbReference type="ARBA" id="ARBA00023002"/>
    </source>
</evidence>
<dbReference type="Gene3D" id="3.40.50.720">
    <property type="entry name" value="NAD(P)-binding Rossmann-like Domain"/>
    <property type="match status" value="1"/>
</dbReference>
<keyword evidence="5" id="KW-0560">Oxidoreductase</keyword>
<dbReference type="SUPFAM" id="SSF50129">
    <property type="entry name" value="GroES-like"/>
    <property type="match status" value="1"/>
</dbReference>
<evidence type="ECO:0000256" key="4">
    <source>
        <dbReference type="ARBA" id="ARBA00022833"/>
    </source>
</evidence>
<dbReference type="RefSeq" id="WP_208622578.1">
    <property type="nucleotide sequence ID" value="NZ_QAYE01000005.1"/>
</dbReference>
<dbReference type="InterPro" id="IPR013149">
    <property type="entry name" value="ADH-like_C"/>
</dbReference>
<evidence type="ECO:0000313" key="7">
    <source>
        <dbReference type="EMBL" id="PTW46459.1"/>
    </source>
</evidence>
<evidence type="ECO:0000256" key="2">
    <source>
        <dbReference type="ARBA" id="ARBA00008072"/>
    </source>
</evidence>
<feature type="domain" description="Alcohol dehydrogenase-like C-terminal" evidence="6">
    <location>
        <begin position="182"/>
        <end position="277"/>
    </location>
</feature>
<dbReference type="SUPFAM" id="SSF51735">
    <property type="entry name" value="NAD(P)-binding Rossmann-fold domains"/>
    <property type="match status" value="1"/>
</dbReference>
<dbReference type="InterPro" id="IPR036291">
    <property type="entry name" value="NAD(P)-bd_dom_sf"/>
</dbReference>
<dbReference type="GO" id="GO:0016491">
    <property type="term" value="F:oxidoreductase activity"/>
    <property type="evidence" value="ECO:0007669"/>
    <property type="project" value="UniProtKB-KW"/>
</dbReference>
<evidence type="ECO:0000256" key="1">
    <source>
        <dbReference type="ARBA" id="ARBA00001947"/>
    </source>
</evidence>
<dbReference type="AlphaFoldDB" id="A0A2T5U4K5"/>
<comment type="similarity">
    <text evidence="2">Belongs to the zinc-containing alcohol dehydrogenase family.</text>
</comment>
<dbReference type="Pfam" id="PF00107">
    <property type="entry name" value="ADH_zinc_N"/>
    <property type="match status" value="1"/>
</dbReference>
<dbReference type="PANTHER" id="PTHR43350:SF19">
    <property type="entry name" value="D-GULOSIDE 3-DEHYDROGENASE"/>
    <property type="match status" value="1"/>
</dbReference>
<dbReference type="EMBL" id="QAYE01000005">
    <property type="protein sequence ID" value="PTW46459.1"/>
    <property type="molecule type" value="Genomic_DNA"/>
</dbReference>
<dbReference type="Proteomes" id="UP000244013">
    <property type="component" value="Unassembled WGS sequence"/>
</dbReference>
<proteinExistence type="inferred from homology"/>
<evidence type="ECO:0000313" key="8">
    <source>
        <dbReference type="Proteomes" id="UP000244013"/>
    </source>
</evidence>
<evidence type="ECO:0000256" key="3">
    <source>
        <dbReference type="ARBA" id="ARBA00022723"/>
    </source>
</evidence>
<dbReference type="GeneID" id="91008121"/>
<dbReference type="PANTHER" id="PTHR43350">
    <property type="entry name" value="NAD-DEPENDENT ALCOHOL DEHYDROGENASE"/>
    <property type="match status" value="1"/>
</dbReference>
<protein>
    <submittedName>
        <fullName evidence="7">Threonine dehydrogenase-like Zn-dependent dehydrogenase</fullName>
    </submittedName>
</protein>
<dbReference type="CDD" id="cd08255">
    <property type="entry name" value="2-desacetyl-2-hydroxyethyl_bacteriochlorophyllide_like"/>
    <property type="match status" value="1"/>
</dbReference>
<organism evidence="7 8">
    <name type="scientific">Sphingomonas faeni</name>
    <dbReference type="NCBI Taxonomy" id="185950"/>
    <lineage>
        <taxon>Bacteria</taxon>
        <taxon>Pseudomonadati</taxon>
        <taxon>Pseudomonadota</taxon>
        <taxon>Alphaproteobacteria</taxon>
        <taxon>Sphingomonadales</taxon>
        <taxon>Sphingomonadaceae</taxon>
        <taxon>Sphingomonas</taxon>
    </lineage>
</organism>
<comment type="caution">
    <text evidence="7">The sequence shown here is derived from an EMBL/GenBank/DDBJ whole genome shotgun (WGS) entry which is preliminary data.</text>
</comment>
<reference evidence="7 8" key="1">
    <citation type="submission" date="2018-04" db="EMBL/GenBank/DDBJ databases">
        <title>Genomic Encyclopedia of Type Strains, Phase III (KMG-III): the genomes of soil and plant-associated and newly described type strains.</title>
        <authorList>
            <person name="Whitman W."/>
        </authorList>
    </citation>
    <scope>NUCLEOTIDE SEQUENCE [LARGE SCALE GENOMIC DNA]</scope>
    <source>
        <strain evidence="7 8">MA-olki</strain>
    </source>
</reference>
<name>A0A2T5U4K5_9SPHN</name>
<keyword evidence="3" id="KW-0479">Metal-binding</keyword>
<evidence type="ECO:0000259" key="6">
    <source>
        <dbReference type="Pfam" id="PF00107"/>
    </source>
</evidence>
<dbReference type="GO" id="GO:0046872">
    <property type="term" value="F:metal ion binding"/>
    <property type="evidence" value="ECO:0007669"/>
    <property type="project" value="UniProtKB-KW"/>
</dbReference>
<dbReference type="Gene3D" id="3.90.180.10">
    <property type="entry name" value="Medium-chain alcohol dehydrogenases, catalytic domain"/>
    <property type="match status" value="1"/>
</dbReference>